<evidence type="ECO:0000256" key="2">
    <source>
        <dbReference type="SAM" id="SignalP"/>
    </source>
</evidence>
<evidence type="ECO:0000256" key="1">
    <source>
        <dbReference type="PROSITE-ProRule" id="PRU00339"/>
    </source>
</evidence>
<feature type="repeat" description="TPR" evidence="1">
    <location>
        <begin position="296"/>
        <end position="329"/>
    </location>
</feature>
<protein>
    <submittedName>
        <fullName evidence="3">Uncharacterized protein</fullName>
    </submittedName>
</protein>
<dbReference type="RefSeq" id="WP_142903194.1">
    <property type="nucleotide sequence ID" value="NZ_ML660089.1"/>
</dbReference>
<feature type="chain" id="PRO_5022147493" evidence="2">
    <location>
        <begin position="20"/>
        <end position="354"/>
    </location>
</feature>
<accession>A0A545U3V1</accession>
<feature type="signal peptide" evidence="2">
    <location>
        <begin position="1"/>
        <end position="19"/>
    </location>
</feature>
<proteinExistence type="predicted"/>
<organism evidence="3 4">
    <name type="scientific">Exilibacterium tricleocarpae</name>
    <dbReference type="NCBI Taxonomy" id="2591008"/>
    <lineage>
        <taxon>Bacteria</taxon>
        <taxon>Pseudomonadati</taxon>
        <taxon>Pseudomonadota</taxon>
        <taxon>Gammaproteobacteria</taxon>
        <taxon>Cellvibrionales</taxon>
        <taxon>Cellvibrionaceae</taxon>
        <taxon>Exilibacterium</taxon>
    </lineage>
</organism>
<dbReference type="OrthoDB" id="5783700at2"/>
<evidence type="ECO:0000313" key="3">
    <source>
        <dbReference type="EMBL" id="TQV84114.1"/>
    </source>
</evidence>
<sequence length="354" mass="40255">MMRCLLVLLSIAPLLVACGHLPRSIDRVALVDQLVQQQEYGQARRELADLDTSDPQFAALANRRRALRPLIQQFEANTVRESEQLQRRNQWVEALAVIDNGLQKLVDSDRLQAARGRVLLGRDRYLEAIETELQLRQGELLAKQQTLLERRAKAKPGNIRYRLELWRQRRKSADITDQLIACASGQSAGSALAADCLKVAESLDQSPEQAQRLAQLRSGLQSKKMIHTRPPRSSEPGVNAQRELSVLKQEYRDLVDARWWPQAQQKMLELQARAPAGDKEVETWSLKLQESIDSEVQLFLKLGQTYYSQGSLQRALQAWRYAADLAPDDQEVQAHIGRVQRFLEKLQRLDAAEG</sequence>
<dbReference type="PROSITE" id="PS50005">
    <property type="entry name" value="TPR"/>
    <property type="match status" value="1"/>
</dbReference>
<name>A0A545U3V1_9GAMM</name>
<dbReference type="AlphaFoldDB" id="A0A545U3V1"/>
<dbReference type="EMBL" id="VHSG01000006">
    <property type="protein sequence ID" value="TQV84114.1"/>
    <property type="molecule type" value="Genomic_DNA"/>
</dbReference>
<dbReference type="SUPFAM" id="SSF48452">
    <property type="entry name" value="TPR-like"/>
    <property type="match status" value="1"/>
</dbReference>
<dbReference type="Proteomes" id="UP000319732">
    <property type="component" value="Unassembled WGS sequence"/>
</dbReference>
<evidence type="ECO:0000313" key="4">
    <source>
        <dbReference type="Proteomes" id="UP000319732"/>
    </source>
</evidence>
<dbReference type="InterPro" id="IPR019734">
    <property type="entry name" value="TPR_rpt"/>
</dbReference>
<comment type="caution">
    <text evidence="3">The sequence shown here is derived from an EMBL/GenBank/DDBJ whole genome shotgun (WGS) entry which is preliminary data.</text>
</comment>
<dbReference type="PROSITE" id="PS51257">
    <property type="entry name" value="PROKAR_LIPOPROTEIN"/>
    <property type="match status" value="1"/>
</dbReference>
<keyword evidence="4" id="KW-1185">Reference proteome</keyword>
<dbReference type="InterPro" id="IPR011990">
    <property type="entry name" value="TPR-like_helical_dom_sf"/>
</dbReference>
<reference evidence="3 4" key="1">
    <citation type="submission" date="2019-06" db="EMBL/GenBank/DDBJ databases">
        <title>Whole genome sequence for Cellvibrionaceae sp. R142.</title>
        <authorList>
            <person name="Wang G."/>
        </authorList>
    </citation>
    <scope>NUCLEOTIDE SEQUENCE [LARGE SCALE GENOMIC DNA]</scope>
    <source>
        <strain evidence="3 4">R142</strain>
    </source>
</reference>
<keyword evidence="2" id="KW-0732">Signal</keyword>
<keyword evidence="1" id="KW-0802">TPR repeat</keyword>
<dbReference type="Gene3D" id="1.25.40.10">
    <property type="entry name" value="Tetratricopeptide repeat domain"/>
    <property type="match status" value="1"/>
</dbReference>
<gene>
    <name evidence="3" type="ORF">FKG94_05475</name>
</gene>